<dbReference type="Pfam" id="PF00440">
    <property type="entry name" value="TetR_N"/>
    <property type="match status" value="1"/>
</dbReference>
<comment type="caution">
    <text evidence="6">The sequence shown here is derived from an EMBL/GenBank/DDBJ whole genome shotgun (WGS) entry which is preliminary data.</text>
</comment>
<dbReference type="PANTHER" id="PTHR30055">
    <property type="entry name" value="HTH-TYPE TRANSCRIPTIONAL REGULATOR RUTR"/>
    <property type="match status" value="1"/>
</dbReference>
<protein>
    <recommendedName>
        <fullName evidence="5">HTH tetR-type domain-containing protein</fullName>
    </recommendedName>
</protein>
<dbReference type="GO" id="GO:0003700">
    <property type="term" value="F:DNA-binding transcription factor activity"/>
    <property type="evidence" value="ECO:0007669"/>
    <property type="project" value="TreeGrafter"/>
</dbReference>
<gene>
    <name evidence="6" type="ORF">GCM10011494_06440</name>
</gene>
<dbReference type="InterPro" id="IPR050109">
    <property type="entry name" value="HTH-type_TetR-like_transc_reg"/>
</dbReference>
<dbReference type="PANTHER" id="PTHR30055:SF234">
    <property type="entry name" value="HTH-TYPE TRANSCRIPTIONAL REGULATOR BETI"/>
    <property type="match status" value="1"/>
</dbReference>
<keyword evidence="3" id="KW-0804">Transcription</keyword>
<proteinExistence type="predicted"/>
<dbReference type="InterPro" id="IPR036271">
    <property type="entry name" value="Tet_transcr_reg_TetR-rel_C_sf"/>
</dbReference>
<feature type="DNA-binding region" description="H-T-H motif" evidence="4">
    <location>
        <begin position="42"/>
        <end position="61"/>
    </location>
</feature>
<evidence type="ECO:0000256" key="3">
    <source>
        <dbReference type="ARBA" id="ARBA00023163"/>
    </source>
</evidence>
<dbReference type="AlphaFoldDB" id="A0A916TR72"/>
<sequence>MHSSPISPFLESDVSDDEQDRTRMLLNAAYELLDEQGLEGLTIRAVLSRAGLARRAFYERFQGKDDLVLAVFDGSLRSAARLFHDMTAQSSSPLEALRTIVTRLVIGQLGYADDGGYRRGAALSREHLRLAQSRPGELQSALAPLLDLMGGHISEGIRQGLFREADPQTQARLVYNLVSTTMHTMLLQEEEGGGADRAEREALADVIWEFCRRAIIA</sequence>
<dbReference type="EMBL" id="BMHK01000003">
    <property type="protein sequence ID" value="GGB90780.1"/>
    <property type="molecule type" value="Genomic_DNA"/>
</dbReference>
<evidence type="ECO:0000313" key="7">
    <source>
        <dbReference type="Proteomes" id="UP000608154"/>
    </source>
</evidence>
<dbReference type="Gene3D" id="1.10.357.10">
    <property type="entry name" value="Tetracycline Repressor, domain 2"/>
    <property type="match status" value="1"/>
</dbReference>
<dbReference type="InterPro" id="IPR009057">
    <property type="entry name" value="Homeodomain-like_sf"/>
</dbReference>
<dbReference type="PRINTS" id="PR00455">
    <property type="entry name" value="HTHTETR"/>
</dbReference>
<dbReference type="SUPFAM" id="SSF48498">
    <property type="entry name" value="Tetracyclin repressor-like, C-terminal domain"/>
    <property type="match status" value="1"/>
</dbReference>
<dbReference type="GO" id="GO:0000976">
    <property type="term" value="F:transcription cis-regulatory region binding"/>
    <property type="evidence" value="ECO:0007669"/>
    <property type="project" value="TreeGrafter"/>
</dbReference>
<dbReference type="InterPro" id="IPR001647">
    <property type="entry name" value="HTH_TetR"/>
</dbReference>
<organism evidence="6 7">
    <name type="scientific">Novosphingobium endophyticum</name>
    <dbReference type="NCBI Taxonomy" id="1955250"/>
    <lineage>
        <taxon>Bacteria</taxon>
        <taxon>Pseudomonadati</taxon>
        <taxon>Pseudomonadota</taxon>
        <taxon>Alphaproteobacteria</taxon>
        <taxon>Sphingomonadales</taxon>
        <taxon>Sphingomonadaceae</taxon>
        <taxon>Novosphingobium</taxon>
    </lineage>
</organism>
<dbReference type="PROSITE" id="PS01081">
    <property type="entry name" value="HTH_TETR_1"/>
    <property type="match status" value="1"/>
</dbReference>
<keyword evidence="7" id="KW-1185">Reference proteome</keyword>
<evidence type="ECO:0000256" key="4">
    <source>
        <dbReference type="PROSITE-ProRule" id="PRU00335"/>
    </source>
</evidence>
<feature type="domain" description="HTH tetR-type" evidence="5">
    <location>
        <begin position="19"/>
        <end position="79"/>
    </location>
</feature>
<evidence type="ECO:0000313" key="6">
    <source>
        <dbReference type="EMBL" id="GGB90780.1"/>
    </source>
</evidence>
<name>A0A916TR72_9SPHN</name>
<dbReference type="PROSITE" id="PS50977">
    <property type="entry name" value="HTH_TETR_2"/>
    <property type="match status" value="1"/>
</dbReference>
<dbReference type="Gene3D" id="1.10.10.60">
    <property type="entry name" value="Homeodomain-like"/>
    <property type="match status" value="1"/>
</dbReference>
<reference evidence="6" key="2">
    <citation type="submission" date="2020-09" db="EMBL/GenBank/DDBJ databases">
        <authorList>
            <person name="Sun Q."/>
            <person name="Zhou Y."/>
        </authorList>
    </citation>
    <scope>NUCLEOTIDE SEQUENCE</scope>
    <source>
        <strain evidence="6">CGMCC 1.15095</strain>
    </source>
</reference>
<dbReference type="InterPro" id="IPR023772">
    <property type="entry name" value="DNA-bd_HTH_TetR-type_CS"/>
</dbReference>
<evidence type="ECO:0000256" key="2">
    <source>
        <dbReference type="ARBA" id="ARBA00023125"/>
    </source>
</evidence>
<dbReference type="Proteomes" id="UP000608154">
    <property type="component" value="Unassembled WGS sequence"/>
</dbReference>
<evidence type="ECO:0000256" key="1">
    <source>
        <dbReference type="ARBA" id="ARBA00023015"/>
    </source>
</evidence>
<accession>A0A916TR72</accession>
<dbReference type="RefSeq" id="WP_188768357.1">
    <property type="nucleotide sequence ID" value="NZ_BMHK01000003.1"/>
</dbReference>
<evidence type="ECO:0000259" key="5">
    <source>
        <dbReference type="PROSITE" id="PS50977"/>
    </source>
</evidence>
<dbReference type="SUPFAM" id="SSF46689">
    <property type="entry name" value="Homeodomain-like"/>
    <property type="match status" value="1"/>
</dbReference>
<reference evidence="6" key="1">
    <citation type="journal article" date="2014" name="Int. J. Syst. Evol. Microbiol.">
        <title>Complete genome sequence of Corynebacterium casei LMG S-19264T (=DSM 44701T), isolated from a smear-ripened cheese.</title>
        <authorList>
            <consortium name="US DOE Joint Genome Institute (JGI-PGF)"/>
            <person name="Walter F."/>
            <person name="Albersmeier A."/>
            <person name="Kalinowski J."/>
            <person name="Ruckert C."/>
        </authorList>
    </citation>
    <scope>NUCLEOTIDE SEQUENCE</scope>
    <source>
        <strain evidence="6">CGMCC 1.15095</strain>
    </source>
</reference>
<keyword evidence="2 4" id="KW-0238">DNA-binding</keyword>
<keyword evidence="1" id="KW-0805">Transcription regulation</keyword>